<dbReference type="Gene3D" id="1.10.10.1830">
    <property type="entry name" value="Non-ribosomal peptide synthase, adenylation domain"/>
    <property type="match status" value="1"/>
</dbReference>
<dbReference type="EMBL" id="JAHBAY010000022">
    <property type="protein sequence ID" value="MBT0774018.1"/>
    <property type="molecule type" value="Genomic_DNA"/>
</dbReference>
<protein>
    <recommendedName>
        <fullName evidence="4">Phenyloxazoline synthase MbtB</fullName>
    </recommendedName>
    <alternativeName>
        <fullName evidence="9">Mycobactin synthetase protein B</fullName>
    </alternativeName>
</protein>
<dbReference type="SUPFAM" id="SSF47336">
    <property type="entry name" value="ACP-like"/>
    <property type="match status" value="1"/>
</dbReference>
<comment type="caution">
    <text evidence="11">The sequence shown here is derived from an EMBL/GenBank/DDBJ whole genome shotgun (WGS) entry which is preliminary data.</text>
</comment>
<dbReference type="Gene3D" id="3.40.50.150">
    <property type="entry name" value="Vaccinia Virus protein VP39"/>
    <property type="match status" value="1"/>
</dbReference>
<dbReference type="PROSITE" id="PS50075">
    <property type="entry name" value="CARRIER"/>
    <property type="match status" value="1"/>
</dbReference>
<dbReference type="InterPro" id="IPR020806">
    <property type="entry name" value="PKS_PP-bd"/>
</dbReference>
<evidence type="ECO:0000313" key="12">
    <source>
        <dbReference type="Proteomes" id="UP001197247"/>
    </source>
</evidence>
<evidence type="ECO:0000256" key="4">
    <source>
        <dbReference type="ARBA" id="ARBA00016743"/>
    </source>
</evidence>
<dbReference type="CDD" id="cd19535">
    <property type="entry name" value="Cyc_NRPS"/>
    <property type="match status" value="1"/>
</dbReference>
<dbReference type="InterPro" id="IPR006162">
    <property type="entry name" value="Ppantetheine_attach_site"/>
</dbReference>
<dbReference type="Gene3D" id="3.30.559.30">
    <property type="entry name" value="Nonribosomal peptide synthetase, condensation domain"/>
    <property type="match status" value="1"/>
</dbReference>
<dbReference type="SUPFAM" id="SSF53335">
    <property type="entry name" value="S-adenosyl-L-methionine-dependent methyltransferases"/>
    <property type="match status" value="1"/>
</dbReference>
<dbReference type="Gene3D" id="3.30.300.30">
    <property type="match status" value="2"/>
</dbReference>
<dbReference type="InterPro" id="IPR020459">
    <property type="entry name" value="AMP-binding"/>
</dbReference>
<dbReference type="InterPro" id="IPR041464">
    <property type="entry name" value="TubC_N"/>
</dbReference>
<dbReference type="SUPFAM" id="SSF56801">
    <property type="entry name" value="Acetyl-CoA synthetase-like"/>
    <property type="match status" value="1"/>
</dbReference>
<dbReference type="InterPro" id="IPR057737">
    <property type="entry name" value="Condensation_MtbB-like"/>
</dbReference>
<dbReference type="InterPro" id="IPR042099">
    <property type="entry name" value="ANL_N_sf"/>
</dbReference>
<dbReference type="Pfam" id="PF08242">
    <property type="entry name" value="Methyltransf_12"/>
    <property type="match status" value="1"/>
</dbReference>
<dbReference type="InterPro" id="IPR020845">
    <property type="entry name" value="AMP-binding_CS"/>
</dbReference>
<dbReference type="Gene3D" id="3.40.50.1820">
    <property type="entry name" value="alpha/beta hydrolase"/>
    <property type="match status" value="1"/>
</dbReference>
<dbReference type="Gene3D" id="3.30.559.10">
    <property type="entry name" value="Chloramphenicol acetyltransferase-like domain"/>
    <property type="match status" value="1"/>
</dbReference>
<accession>A0ABS5TT86</accession>
<keyword evidence="7" id="KW-0436">Ligase</keyword>
<dbReference type="InterPro" id="IPR000873">
    <property type="entry name" value="AMP-dep_synth/lig_dom"/>
</dbReference>
<dbReference type="Pfam" id="PF18563">
    <property type="entry name" value="TubC_N"/>
    <property type="match status" value="1"/>
</dbReference>
<comment type="pathway">
    <text evidence="2">Siderophore biosynthesis; mycobactin biosynthesis.</text>
</comment>
<evidence type="ECO:0000256" key="5">
    <source>
        <dbReference type="ARBA" id="ARBA00022450"/>
    </source>
</evidence>
<evidence type="ECO:0000256" key="2">
    <source>
        <dbReference type="ARBA" id="ARBA00005102"/>
    </source>
</evidence>
<evidence type="ECO:0000256" key="7">
    <source>
        <dbReference type="ARBA" id="ARBA00022598"/>
    </source>
</evidence>
<evidence type="ECO:0000313" key="11">
    <source>
        <dbReference type="EMBL" id="MBT0774018.1"/>
    </source>
</evidence>
<proteinExistence type="inferred from homology"/>
<sequence>MNLDVGLELDDLLEKLGAVGIRVWVDGGELRFRAPRGALTSELRDQVKQHRPALVARLGGGDTLPRVVPDPESRHRPFPLTEVQAAYLTGRSAAYEYGGVACQAYVEVGYGDLDPEAVRRAWTVLVRRHGALRTLIHPDGTQHVLEEVPELPVGYDDLRAGQPGAFTESRLRTRSRMENRDVPPDRWPLIDLHVTRGPEEAVLHLGIDLLAADYAGVQQLLAEFDAQLTATPAQEPAALTFRDYVTARRALTATATYQRDRAYWRERAETLPGAPELPLATGGEEPSTRFTRHERVLGPELLTGLESRSRARDLALSSVLMTAYALTIARWSRHRAFTLTVPTFGRLPLHDDIDRLVGDFTTIELLEVDLTRPRAVVEHAREISARLLEDLDHALFPGTEVAAELARLTGTRPLLPVVFTSTLDLPAGPAPTGSIGYVSTRTPQVWIDCQAVRRDDRLVLSWDTRDGVLAPGVAAEAFETFAALVSALAEDDAAWDRHIDDLPPAQAARRTEANDTRSPLPEGLLHDAFLAQAARTPDAVALDGPGGTLTYAQLLGRARAVAAALEGVAGGAPVAVYLDKSPEQIVAVLGVLLAGAAYLPVEISQPAARRAVVLDSAGVRTVVTSPALAGHADPSGAGARRIVVVGESVAEASDSEQAADPDDLAYVIYTSGSTGVPKGVMISHRAALNTLDDVADRISLGPDDAVLGLAGLGFDLSVFDVFAALGRGATLVLPDPQRRGDPSHWAELAVTYGISVWNSVPGQMQMLVDYLRSAPDQVPSGLRVALLSGDWIPVTLPDAARALMPRLLMISMGGATEAAVWSIWHTIGRVDPRRPSIPYGKPLANQTFHVLDDDLRPVPDWCPGELYIGGAGVALGYLGDAERTAERFITRDGERLYRTGDLGRYRPDGEIEFLGREDNQVKIRGYRIELAEVEAAVLTHPAVGAAAALVGAEASGARHIVGVVEPAILDPDLPDLWESERTAALGSAAAASRLAQDRVDPQAFAGFRAALADAALTAMAALVHERVASLVSGAEPEALVEALGAGEYAAPVVRRWLPALAAAGRLNAPAPAAGAVAAALTRLDQAARTIEHGSDLARIVTVCIENLGGLVDGSADVRELLFPGARPDLMLGAYRDNLAVAHLHDALGAALGEVAGRRQQPLRVLEVGGGVAGTTTRLVPALAAHRPDYLFTDPAAFFVAEAAERFPEHPWVRTARLDLREDPSAQGMTPNSVDVVVAGNHLHALPDVGAALGHLHTVLAPGGWLAVIEQTHDDDPALLVSTEFLEAAAGPAQDVRALDGRAFLSAGQWQDALTAAGFVVRGELPGAGEPLHPTGQRLILAQAKTGRAVVDPQDLARGTSDLLPAYMVPSRWLVVDRMPLTTNGKVDRAALATAVAAGSPGSGPAGTGGSPQGALERQLSALWAELLGVEQVGRDDDFFALGGDSLLVARLVALLRERVPGVVTAEWEVVLREMLRRPTVAALAAYLRGLSGTTGDDDSAAAPRRTHAVVPLHGDPQGPGPLTVLVHAGTGTVMPYRALITEIRRRSAGTGHVVGVEVPHLPDFLEADPEGLIEEVSARYVRELMPLARGPVHVVGYCLGGLIATEIARGLAEAGADVATFTAISSHSPRFRLDDDLLSEYSFSIMMGIDPQALGFPADELRVAAAADAALAAGNGVIGNGAFTRLDDDFADVRERFTELAATPRARRVERMCELVPATAGMYEPEYMDRLRETFRQSVFAITRYQPEPYAGDITFLRHSGAYPFPGSRDAVTQHWSELCLGHLTVVDVPGDHFTCMDVDHAGGLLDTLVQITGGAVLR</sequence>
<evidence type="ECO:0000256" key="6">
    <source>
        <dbReference type="ARBA" id="ARBA00022553"/>
    </source>
</evidence>
<dbReference type="Pfam" id="PF00668">
    <property type="entry name" value="Condensation"/>
    <property type="match status" value="1"/>
</dbReference>
<dbReference type="InterPro" id="IPR009081">
    <property type="entry name" value="PP-bd_ACP"/>
</dbReference>
<comment type="similarity">
    <text evidence="3">Belongs to the ATP-dependent AMP-binding enzyme family. MbtB subfamily.</text>
</comment>
<dbReference type="InterPro" id="IPR029058">
    <property type="entry name" value="AB_hydrolase_fold"/>
</dbReference>
<dbReference type="InterPro" id="IPR001031">
    <property type="entry name" value="Thioesterase"/>
</dbReference>
<dbReference type="InterPro" id="IPR045851">
    <property type="entry name" value="AMP-bd_C_sf"/>
</dbReference>
<evidence type="ECO:0000256" key="9">
    <source>
        <dbReference type="ARBA" id="ARBA00033440"/>
    </source>
</evidence>
<evidence type="ECO:0000256" key="8">
    <source>
        <dbReference type="ARBA" id="ARBA00022737"/>
    </source>
</evidence>
<dbReference type="PANTHER" id="PTHR45527:SF10">
    <property type="entry name" value="PYOCHELIN SYNTHASE PCHF"/>
    <property type="match status" value="1"/>
</dbReference>
<dbReference type="InterPro" id="IPR036736">
    <property type="entry name" value="ACP-like_sf"/>
</dbReference>
<dbReference type="InterPro" id="IPR001242">
    <property type="entry name" value="Condensation_dom"/>
</dbReference>
<dbReference type="Gene3D" id="1.10.1200.10">
    <property type="entry name" value="ACP-like"/>
    <property type="match status" value="1"/>
</dbReference>
<reference evidence="11 12" key="1">
    <citation type="submission" date="2021-05" db="EMBL/GenBank/DDBJ databases">
        <title>Kineosporia and Streptomyces sp. nov. two new marine actinobacteria isolated from Coral.</title>
        <authorList>
            <person name="Buangrab K."/>
            <person name="Sutthacheep M."/>
            <person name="Yeemin T."/>
            <person name="Harunari E."/>
            <person name="Igarashi Y."/>
            <person name="Kanchanasin P."/>
            <person name="Tanasupawat S."/>
            <person name="Phongsopitanun W."/>
        </authorList>
    </citation>
    <scope>NUCLEOTIDE SEQUENCE [LARGE SCALE GENOMIC DNA]</scope>
    <source>
        <strain evidence="11 12">J2-2</strain>
    </source>
</reference>
<evidence type="ECO:0000259" key="10">
    <source>
        <dbReference type="PROSITE" id="PS50075"/>
    </source>
</evidence>
<keyword evidence="5" id="KW-0596">Phosphopantetheine</keyword>
<dbReference type="InterPro" id="IPR029063">
    <property type="entry name" value="SAM-dependent_MTases_sf"/>
</dbReference>
<dbReference type="Pfam" id="PF00975">
    <property type="entry name" value="Thioesterase"/>
    <property type="match status" value="1"/>
</dbReference>
<dbReference type="PROSITE" id="PS00455">
    <property type="entry name" value="AMP_BINDING"/>
    <property type="match status" value="1"/>
</dbReference>
<dbReference type="PRINTS" id="PR00154">
    <property type="entry name" value="AMPBINDING"/>
</dbReference>
<gene>
    <name evidence="11" type="ORF">KIH74_34050</name>
</gene>
<evidence type="ECO:0000256" key="3">
    <source>
        <dbReference type="ARBA" id="ARBA00007380"/>
    </source>
</evidence>
<dbReference type="Proteomes" id="UP001197247">
    <property type="component" value="Unassembled WGS sequence"/>
</dbReference>
<dbReference type="PROSITE" id="PS00012">
    <property type="entry name" value="PHOSPHOPANTETHEINE"/>
    <property type="match status" value="1"/>
</dbReference>
<keyword evidence="6" id="KW-0597">Phosphoprotein</keyword>
<dbReference type="SUPFAM" id="SSF53474">
    <property type="entry name" value="alpha/beta-Hydrolases"/>
    <property type="match status" value="1"/>
</dbReference>
<dbReference type="NCBIfam" id="TIGR01733">
    <property type="entry name" value="AA-adenyl-dom"/>
    <property type="match status" value="1"/>
</dbReference>
<evidence type="ECO:0000256" key="1">
    <source>
        <dbReference type="ARBA" id="ARBA00001957"/>
    </source>
</evidence>
<dbReference type="SUPFAM" id="SSF52777">
    <property type="entry name" value="CoA-dependent acyltransferases"/>
    <property type="match status" value="2"/>
</dbReference>
<dbReference type="InterPro" id="IPR023213">
    <property type="entry name" value="CAT-like_dom_sf"/>
</dbReference>
<dbReference type="PANTHER" id="PTHR45527">
    <property type="entry name" value="NONRIBOSOMAL PEPTIDE SYNTHETASE"/>
    <property type="match status" value="1"/>
</dbReference>
<dbReference type="InterPro" id="IPR013217">
    <property type="entry name" value="Methyltransf_12"/>
</dbReference>
<dbReference type="Pfam" id="PF00501">
    <property type="entry name" value="AMP-binding"/>
    <property type="match status" value="1"/>
</dbReference>
<comment type="cofactor">
    <cofactor evidence="1">
        <name>pantetheine 4'-phosphate</name>
        <dbReference type="ChEBI" id="CHEBI:47942"/>
    </cofactor>
</comment>
<dbReference type="InterPro" id="IPR010071">
    <property type="entry name" value="AA_adenyl_dom"/>
</dbReference>
<name>A0ABS5TT86_9ACTN</name>
<organism evidence="11 12">
    <name type="scientific">Kineosporia corallincola</name>
    <dbReference type="NCBI Taxonomy" id="2835133"/>
    <lineage>
        <taxon>Bacteria</taxon>
        <taxon>Bacillati</taxon>
        <taxon>Actinomycetota</taxon>
        <taxon>Actinomycetes</taxon>
        <taxon>Kineosporiales</taxon>
        <taxon>Kineosporiaceae</taxon>
        <taxon>Kineosporia</taxon>
    </lineage>
</organism>
<dbReference type="SMART" id="SM00823">
    <property type="entry name" value="PKS_PP"/>
    <property type="match status" value="1"/>
</dbReference>
<dbReference type="Gene3D" id="3.40.50.12780">
    <property type="entry name" value="N-terminal domain of ligase-like"/>
    <property type="match status" value="1"/>
</dbReference>
<feature type="domain" description="Carrier" evidence="10">
    <location>
        <begin position="1410"/>
        <end position="1491"/>
    </location>
</feature>
<dbReference type="InterPro" id="IPR044894">
    <property type="entry name" value="TubC_N_sf"/>
</dbReference>
<keyword evidence="8" id="KW-0677">Repeat</keyword>
<dbReference type="RefSeq" id="WP_214160553.1">
    <property type="nucleotide sequence ID" value="NZ_JAHBAY010000022.1"/>
</dbReference>
<dbReference type="Pfam" id="PF00550">
    <property type="entry name" value="PP-binding"/>
    <property type="match status" value="1"/>
</dbReference>
<keyword evidence="12" id="KW-1185">Reference proteome</keyword>